<comment type="caution">
    <text evidence="1">The sequence shown here is derived from an EMBL/GenBank/DDBJ whole genome shotgun (WGS) entry which is preliminary data.</text>
</comment>
<dbReference type="InterPro" id="IPR023214">
    <property type="entry name" value="HAD_sf"/>
</dbReference>
<gene>
    <name evidence="1" type="ORF">FRX31_028367</name>
</gene>
<dbReference type="Proteomes" id="UP000554482">
    <property type="component" value="Unassembled WGS sequence"/>
</dbReference>
<keyword evidence="2" id="KW-1185">Reference proteome</keyword>
<organism evidence="1 2">
    <name type="scientific">Thalictrum thalictroides</name>
    <name type="common">Rue-anemone</name>
    <name type="synonym">Anemone thalictroides</name>
    <dbReference type="NCBI Taxonomy" id="46969"/>
    <lineage>
        <taxon>Eukaryota</taxon>
        <taxon>Viridiplantae</taxon>
        <taxon>Streptophyta</taxon>
        <taxon>Embryophyta</taxon>
        <taxon>Tracheophyta</taxon>
        <taxon>Spermatophyta</taxon>
        <taxon>Magnoliopsida</taxon>
        <taxon>Ranunculales</taxon>
        <taxon>Ranunculaceae</taxon>
        <taxon>Thalictroideae</taxon>
        <taxon>Thalictrum</taxon>
    </lineage>
</organism>
<feature type="non-terminal residue" evidence="1">
    <location>
        <position position="1"/>
    </location>
</feature>
<proteinExistence type="predicted"/>
<evidence type="ECO:0000313" key="2">
    <source>
        <dbReference type="Proteomes" id="UP000554482"/>
    </source>
</evidence>
<protein>
    <submittedName>
        <fullName evidence="1">Uncharacterized protein</fullName>
    </submittedName>
</protein>
<dbReference type="EMBL" id="JABWDY010035358">
    <property type="protein sequence ID" value="KAF5182046.1"/>
    <property type="molecule type" value="Genomic_DNA"/>
</dbReference>
<accession>A0A7J6VAD3</accession>
<evidence type="ECO:0000313" key="1">
    <source>
        <dbReference type="EMBL" id="KAF5182046.1"/>
    </source>
</evidence>
<sequence>LLDPERKYFNCWKIIAREDSTSKSQKSLDKIPVPAKVVVILELDDREDDESENRGALAEALDKLKLIHEMVFYPENDAANLSKACIEYNQDNRNFLRL</sequence>
<reference evidence="1 2" key="1">
    <citation type="submission" date="2020-06" db="EMBL/GenBank/DDBJ databases">
        <title>Transcriptomic and genomic resources for Thalictrum thalictroides and T. hernandezii: Facilitating candidate gene discovery in an emerging model plant lineage.</title>
        <authorList>
            <person name="Arias T."/>
            <person name="Riano-Pachon D.M."/>
            <person name="Di Stilio V.S."/>
        </authorList>
    </citation>
    <scope>NUCLEOTIDE SEQUENCE [LARGE SCALE GENOMIC DNA]</scope>
    <source>
        <strain evidence="2">cv. WT478/WT964</strain>
        <tissue evidence="1">Leaves</tissue>
    </source>
</reference>
<dbReference type="AlphaFoldDB" id="A0A7J6VAD3"/>
<dbReference type="Gene3D" id="3.40.50.1000">
    <property type="entry name" value="HAD superfamily/HAD-like"/>
    <property type="match status" value="1"/>
</dbReference>
<name>A0A7J6VAD3_THATH</name>